<name>A0AAV4VMQ1_9ARAC</name>
<proteinExistence type="predicted"/>
<evidence type="ECO:0000313" key="2">
    <source>
        <dbReference type="EMBL" id="GIY71195.1"/>
    </source>
</evidence>
<accession>A0AAV4VMQ1</accession>
<comment type="caution">
    <text evidence="2">The sequence shown here is derived from an EMBL/GenBank/DDBJ whole genome shotgun (WGS) entry which is preliminary data.</text>
</comment>
<evidence type="ECO:0000313" key="3">
    <source>
        <dbReference type="Proteomes" id="UP001054837"/>
    </source>
</evidence>
<organism evidence="2 3">
    <name type="scientific">Caerostris darwini</name>
    <dbReference type="NCBI Taxonomy" id="1538125"/>
    <lineage>
        <taxon>Eukaryota</taxon>
        <taxon>Metazoa</taxon>
        <taxon>Ecdysozoa</taxon>
        <taxon>Arthropoda</taxon>
        <taxon>Chelicerata</taxon>
        <taxon>Arachnida</taxon>
        <taxon>Araneae</taxon>
        <taxon>Araneomorphae</taxon>
        <taxon>Entelegynae</taxon>
        <taxon>Araneoidea</taxon>
        <taxon>Araneidae</taxon>
        <taxon>Caerostris</taxon>
    </lineage>
</organism>
<feature type="region of interest" description="Disordered" evidence="1">
    <location>
        <begin position="124"/>
        <end position="171"/>
    </location>
</feature>
<feature type="region of interest" description="Disordered" evidence="1">
    <location>
        <begin position="201"/>
        <end position="221"/>
    </location>
</feature>
<sequence>MLQKDRPIKVVIRGLPGHTPVEDIEIWNSQFDRKQETSSKTEEIYSLSTLLGLRVSVESYRGQPGPSVCWNCQGYFHSSEVCRLPTRCVKCAGPHRAKKCTLPLDQPLLCSNCGGAHAANWRGCPRMPKPAQKSGAKKQPNAKNRKPTTSSKPTQKVPTRTQPATFTSRNVQPALAFSQILRQGNEEKSVGPAPQPIIVREPLPAATTNSSAPVTALRSVR</sequence>
<reference evidence="2 3" key="1">
    <citation type="submission" date="2021-06" db="EMBL/GenBank/DDBJ databases">
        <title>Caerostris darwini draft genome.</title>
        <authorList>
            <person name="Kono N."/>
            <person name="Arakawa K."/>
        </authorList>
    </citation>
    <scope>NUCLEOTIDE SEQUENCE [LARGE SCALE GENOMIC DNA]</scope>
</reference>
<keyword evidence="3" id="KW-1185">Reference proteome</keyword>
<dbReference type="EMBL" id="BPLQ01013297">
    <property type="protein sequence ID" value="GIY71195.1"/>
    <property type="molecule type" value="Genomic_DNA"/>
</dbReference>
<evidence type="ECO:0000256" key="1">
    <source>
        <dbReference type="SAM" id="MobiDB-lite"/>
    </source>
</evidence>
<gene>
    <name evidence="2" type="primary">ORF1_105</name>
    <name evidence="2" type="ORF">CDAR_510711</name>
</gene>
<dbReference type="Proteomes" id="UP001054837">
    <property type="component" value="Unassembled WGS sequence"/>
</dbReference>
<protein>
    <submittedName>
        <fullName evidence="2">Nucleic-acid-binding protein from transposon X-element</fullName>
    </submittedName>
</protein>
<dbReference type="AlphaFoldDB" id="A0AAV4VMQ1"/>
<feature type="compositionally biased region" description="Polar residues" evidence="1">
    <location>
        <begin position="147"/>
        <end position="171"/>
    </location>
</feature>